<name>A0ABX2QCM5_9HYPH</name>
<dbReference type="InterPro" id="IPR017927">
    <property type="entry name" value="FAD-bd_FR_type"/>
</dbReference>
<comment type="similarity">
    <text evidence="1">Belongs to the SIP oxidoreductase family.</text>
</comment>
<dbReference type="RefSeq" id="WP_176949388.1">
    <property type="nucleotide sequence ID" value="NZ_JABXYK010000004.1"/>
</dbReference>
<evidence type="ECO:0000259" key="2">
    <source>
        <dbReference type="PROSITE" id="PS51384"/>
    </source>
</evidence>
<dbReference type="EMBL" id="JABXYK010000004">
    <property type="protein sequence ID" value="NVP55410.1"/>
    <property type="molecule type" value="Genomic_DNA"/>
</dbReference>
<keyword evidence="4" id="KW-1185">Reference proteome</keyword>
<sequence>MKDCYRAEVLTKHRLTPSMIRVELGGEDMARFQSSGFPDEWVRLVFPSENGKVTMPDLVDGRWQMPAHLPRSPLRPYTVRRWDREATSITVDFVVHQGGLASDWAMNANPGDEIGVTAPQGKYAPPGDARWVLLVADATGLPAVARILHEKTCDRLFIAHIEVPESEDALEDVGSFCDVNWYTGFGRVTGSTRLPQIVEAIQLPAGSGYIWVAGEAKATTVIRRHLCERRGVPKDCVTAIGYWIVGKSRD</sequence>
<dbReference type="Proteomes" id="UP000659172">
    <property type="component" value="Unassembled WGS sequence"/>
</dbReference>
<gene>
    <name evidence="3" type="ORF">HV823_09090</name>
</gene>
<comment type="caution">
    <text evidence="3">The sequence shown here is derived from an EMBL/GenBank/DDBJ whole genome shotgun (WGS) entry which is preliminary data.</text>
</comment>
<proteinExistence type="inferred from homology"/>
<reference evidence="3 4" key="1">
    <citation type="submission" date="2020-06" db="EMBL/GenBank/DDBJ databases">
        <title>Rhizobium sp.nov. isolated from the tomato plant.</title>
        <authorList>
            <person name="Thin K.K."/>
            <person name="Zhang X."/>
            <person name="He S."/>
        </authorList>
    </citation>
    <scope>NUCLEOTIDE SEQUENCE [LARGE SCALE GENOMIC DNA]</scope>
    <source>
        <strain evidence="3 4">DBTS2</strain>
    </source>
</reference>
<dbReference type="Pfam" id="PF04954">
    <property type="entry name" value="SIP"/>
    <property type="match status" value="1"/>
</dbReference>
<accession>A0ABX2QCM5</accession>
<evidence type="ECO:0000313" key="4">
    <source>
        <dbReference type="Proteomes" id="UP000659172"/>
    </source>
</evidence>
<feature type="domain" description="FAD-binding FR-type" evidence="2">
    <location>
        <begin position="2"/>
        <end position="126"/>
    </location>
</feature>
<dbReference type="InterPro" id="IPR039374">
    <property type="entry name" value="SIP_fam"/>
</dbReference>
<dbReference type="Gene3D" id="3.40.50.80">
    <property type="entry name" value="Nucleotide-binding domain of ferredoxin-NADP reductase (FNR) module"/>
    <property type="match status" value="1"/>
</dbReference>
<dbReference type="InterPro" id="IPR013113">
    <property type="entry name" value="SIP_FAD-bd"/>
</dbReference>
<dbReference type="InterPro" id="IPR039261">
    <property type="entry name" value="FNR_nucleotide-bd"/>
</dbReference>
<dbReference type="PANTHER" id="PTHR30157">
    <property type="entry name" value="FERRIC REDUCTASE, NADPH-DEPENDENT"/>
    <property type="match status" value="1"/>
</dbReference>
<dbReference type="InterPro" id="IPR007037">
    <property type="entry name" value="SIP_rossman_dom"/>
</dbReference>
<dbReference type="SUPFAM" id="SSF63380">
    <property type="entry name" value="Riboflavin synthase domain-like"/>
    <property type="match status" value="1"/>
</dbReference>
<dbReference type="CDD" id="cd06193">
    <property type="entry name" value="siderophore_interacting"/>
    <property type="match status" value="1"/>
</dbReference>
<dbReference type="Gene3D" id="2.40.30.10">
    <property type="entry name" value="Translation factors"/>
    <property type="match status" value="1"/>
</dbReference>
<dbReference type="InterPro" id="IPR017938">
    <property type="entry name" value="Riboflavin_synthase-like_b-brl"/>
</dbReference>
<dbReference type="Pfam" id="PF08021">
    <property type="entry name" value="FAD_binding_9"/>
    <property type="match status" value="1"/>
</dbReference>
<dbReference type="PANTHER" id="PTHR30157:SF0">
    <property type="entry name" value="NADPH-DEPENDENT FERRIC-CHELATE REDUCTASE"/>
    <property type="match status" value="1"/>
</dbReference>
<dbReference type="PROSITE" id="PS51384">
    <property type="entry name" value="FAD_FR"/>
    <property type="match status" value="1"/>
</dbReference>
<organism evidence="3 4">
    <name type="scientific">Mycoplana rhizolycopersici</name>
    <dbReference type="NCBI Taxonomy" id="2746702"/>
    <lineage>
        <taxon>Bacteria</taxon>
        <taxon>Pseudomonadati</taxon>
        <taxon>Pseudomonadota</taxon>
        <taxon>Alphaproteobacteria</taxon>
        <taxon>Hyphomicrobiales</taxon>
        <taxon>Rhizobiaceae</taxon>
        <taxon>Mycoplana</taxon>
    </lineage>
</organism>
<evidence type="ECO:0000313" key="3">
    <source>
        <dbReference type="EMBL" id="NVP55410.1"/>
    </source>
</evidence>
<protein>
    <submittedName>
        <fullName evidence="3">Siderophore-interacting protein</fullName>
    </submittedName>
</protein>
<evidence type="ECO:0000256" key="1">
    <source>
        <dbReference type="ARBA" id="ARBA00035644"/>
    </source>
</evidence>